<feature type="chain" id="PRO_5008132215" description="Protein TsetseEP domain-containing protein" evidence="1">
    <location>
        <begin position="21"/>
        <end position="504"/>
    </location>
</feature>
<dbReference type="VEuPathDB" id="VectorBase:AFAF001182"/>
<reference evidence="2" key="2">
    <citation type="submission" date="2020-05" db="UniProtKB">
        <authorList>
            <consortium name="EnsemblMetazoa"/>
        </authorList>
    </citation>
    <scope>IDENTIFICATION</scope>
    <source>
        <strain evidence="2">FAR1</strain>
    </source>
</reference>
<proteinExistence type="predicted"/>
<dbReference type="EMBL" id="AXCN02000761">
    <property type="status" value="NOT_ANNOTATED_CDS"/>
    <property type="molecule type" value="Genomic_DNA"/>
</dbReference>
<evidence type="ECO:0000313" key="2">
    <source>
        <dbReference type="EnsemblMetazoa" id="AFAF001182-PA"/>
    </source>
</evidence>
<evidence type="ECO:0008006" key="4">
    <source>
        <dbReference type="Google" id="ProtNLM"/>
    </source>
</evidence>
<evidence type="ECO:0000313" key="3">
    <source>
        <dbReference type="Proteomes" id="UP000075886"/>
    </source>
</evidence>
<organism evidence="2 3">
    <name type="scientific">Anopheles farauti</name>
    <dbReference type="NCBI Taxonomy" id="69004"/>
    <lineage>
        <taxon>Eukaryota</taxon>
        <taxon>Metazoa</taxon>
        <taxon>Ecdysozoa</taxon>
        <taxon>Arthropoda</taxon>
        <taxon>Hexapoda</taxon>
        <taxon>Insecta</taxon>
        <taxon>Pterygota</taxon>
        <taxon>Neoptera</taxon>
        <taxon>Endopterygota</taxon>
        <taxon>Diptera</taxon>
        <taxon>Nematocera</taxon>
        <taxon>Culicoidea</taxon>
        <taxon>Culicidae</taxon>
        <taxon>Anophelinae</taxon>
        <taxon>Anopheles</taxon>
    </lineage>
</organism>
<protein>
    <recommendedName>
        <fullName evidence="4">Protein TsetseEP domain-containing protein</fullName>
    </recommendedName>
</protein>
<evidence type="ECO:0000256" key="1">
    <source>
        <dbReference type="SAM" id="SignalP"/>
    </source>
</evidence>
<feature type="signal peptide" evidence="1">
    <location>
        <begin position="1"/>
        <end position="20"/>
    </location>
</feature>
<accession>A0A182Q1F0</accession>
<sequence length="504" mass="55268">MRSTRALVVAILGILQHAAGRPDFGLQGEIVGSKFAIEQTGTVSSNIGTLSEYRFILGSDYQPLYDERDAFYSLSDKLTTAVIAMADSVILLADDSSSQIPPLFQDALAAITNTRTVISTGLTQEFLTLSARGKSYITDRLTDILTFIDQSLTAIDGVLRKLQPAVERAQANAGGSGQPATTSAARQVISPRLINSLLNAIDRLGYGISPLIYSVHHPLSQVDQADTYISEAKGNIEDTLLQAHQEVVNFNGNLRELRTITNALTNTVGTAYLEQQTQAADVLPTLEASTTYESLQDALAAYDSALSDLAIEDKTFLLEQTIDDYLFDSNTYDDDLVTVYGDRICPALMAVVQVMVASGPHASYCYHKYSHEVVDLAIHNFYDIGECYQLELNRLYATSRLIGDIVSLVTYNFADLFENLNTCALNTPCPTNCDSCVTTLSKFLKTMAQLMAEKFDLILQIIPYEAKASQQRLKSCTAFSKYRLIADAHDLLADVYTCEDTGYN</sequence>
<reference evidence="3" key="1">
    <citation type="submission" date="2014-01" db="EMBL/GenBank/DDBJ databases">
        <title>The Genome Sequence of Anopheles farauti FAR1 (V2).</title>
        <authorList>
            <consortium name="The Broad Institute Genomics Platform"/>
            <person name="Neafsey D.E."/>
            <person name="Besansky N."/>
            <person name="Howell P."/>
            <person name="Walton C."/>
            <person name="Young S.K."/>
            <person name="Zeng Q."/>
            <person name="Gargeya S."/>
            <person name="Fitzgerald M."/>
            <person name="Haas B."/>
            <person name="Abouelleil A."/>
            <person name="Allen A.W."/>
            <person name="Alvarado L."/>
            <person name="Arachchi H.M."/>
            <person name="Berlin A.M."/>
            <person name="Chapman S.B."/>
            <person name="Gainer-Dewar J."/>
            <person name="Goldberg J."/>
            <person name="Griggs A."/>
            <person name="Gujja S."/>
            <person name="Hansen M."/>
            <person name="Howarth C."/>
            <person name="Imamovic A."/>
            <person name="Ireland A."/>
            <person name="Larimer J."/>
            <person name="McCowan C."/>
            <person name="Murphy C."/>
            <person name="Pearson M."/>
            <person name="Poon T.W."/>
            <person name="Priest M."/>
            <person name="Roberts A."/>
            <person name="Saif S."/>
            <person name="Shea T."/>
            <person name="Sisk P."/>
            <person name="Sykes S."/>
            <person name="Wortman J."/>
            <person name="Nusbaum C."/>
            <person name="Birren B."/>
        </authorList>
    </citation>
    <scope>NUCLEOTIDE SEQUENCE [LARGE SCALE GENOMIC DNA]</scope>
    <source>
        <strain evidence="3">FAR1</strain>
    </source>
</reference>
<keyword evidence="1" id="KW-0732">Signal</keyword>
<name>A0A182Q1F0_9DIPT</name>
<dbReference type="AlphaFoldDB" id="A0A182Q1F0"/>
<keyword evidence="3" id="KW-1185">Reference proteome</keyword>
<dbReference type="Proteomes" id="UP000075886">
    <property type="component" value="Unassembled WGS sequence"/>
</dbReference>
<dbReference type="EnsemblMetazoa" id="AFAF001182-RA">
    <property type="protein sequence ID" value="AFAF001182-PA"/>
    <property type="gene ID" value="AFAF001182"/>
</dbReference>